<evidence type="ECO:0000313" key="2">
    <source>
        <dbReference type="EMBL" id="GGC28625.1"/>
    </source>
</evidence>
<name>A0ABQ1LV44_9BACT</name>
<keyword evidence="3" id="KW-1185">Reference proteome</keyword>
<dbReference type="InterPro" id="IPR050256">
    <property type="entry name" value="Glycosyltransferase_2"/>
</dbReference>
<comment type="caution">
    <text evidence="2">The sequence shown here is derived from an EMBL/GenBank/DDBJ whole genome shotgun (WGS) entry which is preliminary data.</text>
</comment>
<dbReference type="InterPro" id="IPR001173">
    <property type="entry name" value="Glyco_trans_2-like"/>
</dbReference>
<dbReference type="CDD" id="cd04179">
    <property type="entry name" value="DPM_DPG-synthase_like"/>
    <property type="match status" value="1"/>
</dbReference>
<dbReference type="PANTHER" id="PTHR48090:SF7">
    <property type="entry name" value="RFBJ PROTEIN"/>
    <property type="match status" value="1"/>
</dbReference>
<dbReference type="Proteomes" id="UP000636010">
    <property type="component" value="Unassembled WGS sequence"/>
</dbReference>
<feature type="domain" description="Glycosyltransferase 2-like" evidence="1">
    <location>
        <begin position="7"/>
        <end position="144"/>
    </location>
</feature>
<dbReference type="EMBL" id="BMEC01000003">
    <property type="protein sequence ID" value="GGC28625.1"/>
    <property type="molecule type" value="Genomic_DNA"/>
</dbReference>
<sequence>MVRPKISVIIPAFNEENAVGLVVKAIPKEWVDTIIVVNNASTDETRYAAEKEGALVIDQPIKGYGNACLKGIGYLKKMEVTPDIVVFLDADFSDYPEELPLLVKPIIEDNVDMVIGSRALGNRDSGSMTFPQVFGNWLATRLLKLFYNYRFTDLGPFRAIKYSALLDLQMADKTYGWTVEMQVKAAKQKLKCTEVPVNYKNRIGTSKVSGTVKGAVSAGYKILYTIFKYL</sequence>
<reference evidence="3" key="1">
    <citation type="journal article" date="2019" name="Int. J. Syst. Evol. Microbiol.">
        <title>The Global Catalogue of Microorganisms (GCM) 10K type strain sequencing project: providing services to taxonomists for standard genome sequencing and annotation.</title>
        <authorList>
            <consortium name="The Broad Institute Genomics Platform"/>
            <consortium name="The Broad Institute Genome Sequencing Center for Infectious Disease"/>
            <person name="Wu L."/>
            <person name="Ma J."/>
        </authorList>
    </citation>
    <scope>NUCLEOTIDE SEQUENCE [LARGE SCALE GENOMIC DNA]</scope>
    <source>
        <strain evidence="3">CGMCC 1.10832</strain>
    </source>
</reference>
<dbReference type="Gene3D" id="3.90.550.10">
    <property type="entry name" value="Spore Coat Polysaccharide Biosynthesis Protein SpsA, Chain A"/>
    <property type="match status" value="1"/>
</dbReference>
<gene>
    <name evidence="2" type="ORF">GCM10011506_12460</name>
</gene>
<dbReference type="PANTHER" id="PTHR48090">
    <property type="entry name" value="UNDECAPRENYL-PHOSPHATE 4-DEOXY-4-FORMAMIDO-L-ARABINOSE TRANSFERASE-RELATED"/>
    <property type="match status" value="1"/>
</dbReference>
<dbReference type="RefSeq" id="WP_188461364.1">
    <property type="nucleotide sequence ID" value="NZ_BAABHU010000003.1"/>
</dbReference>
<dbReference type="Pfam" id="PF00535">
    <property type="entry name" value="Glycos_transf_2"/>
    <property type="match status" value="1"/>
</dbReference>
<dbReference type="SUPFAM" id="SSF53448">
    <property type="entry name" value="Nucleotide-diphospho-sugar transferases"/>
    <property type="match status" value="1"/>
</dbReference>
<organism evidence="2 3">
    <name type="scientific">Marivirga lumbricoides</name>
    <dbReference type="NCBI Taxonomy" id="1046115"/>
    <lineage>
        <taxon>Bacteria</taxon>
        <taxon>Pseudomonadati</taxon>
        <taxon>Bacteroidota</taxon>
        <taxon>Cytophagia</taxon>
        <taxon>Cytophagales</taxon>
        <taxon>Marivirgaceae</taxon>
        <taxon>Marivirga</taxon>
    </lineage>
</organism>
<keyword evidence="2" id="KW-0378">Hydrolase</keyword>
<dbReference type="GO" id="GO:0016787">
    <property type="term" value="F:hydrolase activity"/>
    <property type="evidence" value="ECO:0007669"/>
    <property type="project" value="UniProtKB-KW"/>
</dbReference>
<evidence type="ECO:0000259" key="1">
    <source>
        <dbReference type="Pfam" id="PF00535"/>
    </source>
</evidence>
<dbReference type="InterPro" id="IPR029044">
    <property type="entry name" value="Nucleotide-diphossugar_trans"/>
</dbReference>
<accession>A0ABQ1LV44</accession>
<evidence type="ECO:0000313" key="3">
    <source>
        <dbReference type="Proteomes" id="UP000636010"/>
    </source>
</evidence>
<protein>
    <submittedName>
        <fullName evidence="2">Glycosyl hydrolase</fullName>
    </submittedName>
</protein>
<proteinExistence type="predicted"/>